<feature type="signal peptide" evidence="1">
    <location>
        <begin position="1"/>
        <end position="19"/>
    </location>
</feature>
<evidence type="ECO:0008006" key="4">
    <source>
        <dbReference type="Google" id="ProtNLM"/>
    </source>
</evidence>
<evidence type="ECO:0000313" key="3">
    <source>
        <dbReference type="Proteomes" id="UP000775547"/>
    </source>
</evidence>
<proteinExistence type="predicted"/>
<keyword evidence="3" id="KW-1185">Reference proteome</keyword>
<dbReference type="EMBL" id="JABCKV010000028">
    <property type="protein sequence ID" value="KAG5646015.1"/>
    <property type="molecule type" value="Genomic_DNA"/>
</dbReference>
<gene>
    <name evidence="2" type="ORF">DXG03_004617</name>
</gene>
<dbReference type="AlphaFoldDB" id="A0A9P7GET7"/>
<comment type="caution">
    <text evidence="2">The sequence shown here is derived from an EMBL/GenBank/DDBJ whole genome shotgun (WGS) entry which is preliminary data.</text>
</comment>
<evidence type="ECO:0000256" key="1">
    <source>
        <dbReference type="SAM" id="SignalP"/>
    </source>
</evidence>
<organism evidence="2 3">
    <name type="scientific">Asterophora parasitica</name>
    <dbReference type="NCBI Taxonomy" id="117018"/>
    <lineage>
        <taxon>Eukaryota</taxon>
        <taxon>Fungi</taxon>
        <taxon>Dikarya</taxon>
        <taxon>Basidiomycota</taxon>
        <taxon>Agaricomycotina</taxon>
        <taxon>Agaricomycetes</taxon>
        <taxon>Agaricomycetidae</taxon>
        <taxon>Agaricales</taxon>
        <taxon>Tricholomatineae</taxon>
        <taxon>Lyophyllaceae</taxon>
        <taxon>Asterophora</taxon>
    </lineage>
</organism>
<feature type="chain" id="PRO_5040241619" description="Amine oxidase" evidence="1">
    <location>
        <begin position="20"/>
        <end position="255"/>
    </location>
</feature>
<accession>A0A9P7GET7</accession>
<evidence type="ECO:0000313" key="2">
    <source>
        <dbReference type="EMBL" id="KAG5646015.1"/>
    </source>
</evidence>
<name>A0A9P7GET7_9AGAR</name>
<protein>
    <recommendedName>
        <fullName evidence="4">Amine oxidase</fullName>
    </recommendedName>
</protein>
<reference evidence="2" key="2">
    <citation type="submission" date="2021-10" db="EMBL/GenBank/DDBJ databases">
        <title>Phylogenomics reveals ancestral predisposition of the termite-cultivated fungus Termitomyces towards a domesticated lifestyle.</title>
        <authorList>
            <person name="Auxier B."/>
            <person name="Grum-Grzhimaylo A."/>
            <person name="Cardenas M.E."/>
            <person name="Lodge J.D."/>
            <person name="Laessoe T."/>
            <person name="Pedersen O."/>
            <person name="Smith M.E."/>
            <person name="Kuyper T.W."/>
            <person name="Franco-Molano E.A."/>
            <person name="Baroni T.J."/>
            <person name="Aanen D.K."/>
        </authorList>
    </citation>
    <scope>NUCLEOTIDE SEQUENCE</scope>
    <source>
        <strain evidence="2">AP01</strain>
        <tissue evidence="2">Mycelium</tissue>
    </source>
</reference>
<reference evidence="2" key="1">
    <citation type="submission" date="2020-07" db="EMBL/GenBank/DDBJ databases">
        <authorList>
            <person name="Nieuwenhuis M."/>
            <person name="Van De Peppel L.J.J."/>
        </authorList>
    </citation>
    <scope>NUCLEOTIDE SEQUENCE</scope>
    <source>
        <strain evidence="2">AP01</strain>
        <tissue evidence="2">Mycelium</tissue>
    </source>
</reference>
<sequence>MKFFALVLGRAILDELALAACLARDPPISAAARRTHTDLRAVATARAIGRHMALFNELDAAVDPVTHRARPDPPAALAPDVQHRRRLEPAAGEAYHLAVVVATGIRAAGGVIIKNVLIGDVRGVSKEDLGVRGAVVREEDEEARSLFVKDSADGEIDLRETRRAALAEEGVRQSHICNWSLSYIAAHQEGNMLTFVAYSSFNAGLAWAPKGMSADEFEVFSGVVHFLPLQVGNNDKDFVTARVVHPPQQHEFREL</sequence>
<dbReference type="Proteomes" id="UP000775547">
    <property type="component" value="Unassembled WGS sequence"/>
</dbReference>
<keyword evidence="1" id="KW-0732">Signal</keyword>